<proteinExistence type="predicted"/>
<dbReference type="AlphaFoldDB" id="A0A8H7K385"/>
<protein>
    <submittedName>
        <fullName evidence="1">Uncharacterized protein</fullName>
    </submittedName>
</protein>
<organism evidence="1 2">
    <name type="scientific">Bionectria ochroleuca</name>
    <name type="common">Gliocladium roseum</name>
    <dbReference type="NCBI Taxonomy" id="29856"/>
    <lineage>
        <taxon>Eukaryota</taxon>
        <taxon>Fungi</taxon>
        <taxon>Dikarya</taxon>
        <taxon>Ascomycota</taxon>
        <taxon>Pezizomycotina</taxon>
        <taxon>Sordariomycetes</taxon>
        <taxon>Hypocreomycetidae</taxon>
        <taxon>Hypocreales</taxon>
        <taxon>Bionectriaceae</taxon>
        <taxon>Clonostachys</taxon>
    </lineage>
</organism>
<evidence type="ECO:0000313" key="1">
    <source>
        <dbReference type="EMBL" id="KAF9745714.1"/>
    </source>
</evidence>
<evidence type="ECO:0000313" key="2">
    <source>
        <dbReference type="Proteomes" id="UP000616885"/>
    </source>
</evidence>
<gene>
    <name evidence="1" type="ORF">IM811_004015</name>
</gene>
<reference evidence="1" key="1">
    <citation type="submission" date="2020-10" db="EMBL/GenBank/DDBJ databases">
        <title>High-Quality Genome Resource of Clonostachys rosea strain S41 by Oxford Nanopore Long-Read Sequencing.</title>
        <authorList>
            <person name="Wang H."/>
        </authorList>
    </citation>
    <scope>NUCLEOTIDE SEQUENCE</scope>
    <source>
        <strain evidence="1">S41</strain>
    </source>
</reference>
<name>A0A8H7K385_BIOOC</name>
<dbReference type="EMBL" id="JADCTT010000012">
    <property type="protein sequence ID" value="KAF9745714.1"/>
    <property type="molecule type" value="Genomic_DNA"/>
</dbReference>
<sequence length="965" mass="108716">MPLIHPCYLETWPKTNHKLGKSWVNWLHHEMCLQTSIQFFAKKTNDDRSETLSEEFRFLVEHRSPKIISYLCAKWVSSPSFAESWLSNPQRIQLLRECEFIDQLGVKRPLASTYLPVPSLISRCGSFISNSAVLPFLEMEDPIIEGAALGWEGVGKAFTLGVTDDLEFYLKILEAINCGDSGTTESLTASVTKLYLHIHARCLASDDRQAAQNKVREFFDSSYGVLCSPSQESNDGALEDEDAQDGSWANAHDCLWDAPPGFESKEPVGARWQTVLANLDPQDRDSLEQFFRRTVGIRDVESQDLLNELILHSSSDSPSLEVLGEIYMKLSEMLTNMESKGNSISLKKIKLQFATEPLIFIPSNNETKWFSTGGCLWSIDGEKLGKPSLERHYPDLSAFFVNILGVRKLDLKLIINELQEIGDKVISVTHAENLLKSLKIYFASHPGEKPKLEDKALLSRVFPAYVPGHTQVQLLSAKEEFAIADRQSYFDALQPHVTILTFTVAEVQQLAPVFEWMGLATRNLSRVVDERTVVEGNDRLLDRELTKDLILKAGAFVSIASHFESPLAASSTQSLYLSLRKLRVYSAQDINTKLCIKQNEQEVQIPIGKGVLHIDTSEDSHFKIFITGDESTRDFCITSKLPHHFAASLLCCNTSEVTDKVLSVVSSVIHGKPKSMSLILQEKGIPELDQSSLGEPDDEDIEGLGLIQSSSSGELVLFGKSPQGDQTMLLHTGPRTQHHTLPVPPQWAFLITIQNIMTSPESWRHINGFFLDGSSSYKFAARDDKEFKYMVGAAGELFIFESLLKLQLASFDIGAWRSNVRRFVKVHPDYENIPDTVFHGAGDITYHDRKGELTRNLIQRGFLDVSWQESTPEYLILTKTSPSEKPDLPFYMTNNQYIKMEEYLSTRRLDTKQKLRACILFRVYGLISGNIRVKVYADIDRLRQSGELEFVSDGWTVHPQTKGPN</sequence>
<comment type="caution">
    <text evidence="1">The sequence shown here is derived from an EMBL/GenBank/DDBJ whole genome shotgun (WGS) entry which is preliminary data.</text>
</comment>
<dbReference type="Proteomes" id="UP000616885">
    <property type="component" value="Unassembled WGS sequence"/>
</dbReference>
<accession>A0A8H7K385</accession>